<reference evidence="6 7" key="1">
    <citation type="submission" date="2024-02" db="EMBL/GenBank/DDBJ databases">
        <title>Discinaceae phylogenomics.</title>
        <authorList>
            <person name="Dirks A.C."/>
            <person name="James T.Y."/>
        </authorList>
    </citation>
    <scope>NUCLEOTIDE SEQUENCE [LARGE SCALE GENOMIC DNA]</scope>
    <source>
        <strain evidence="6 7">ACD0624</strain>
    </source>
</reference>
<name>A0ABR3GLT0_9PEZI</name>
<organism evidence="6 7">
    <name type="scientific">Discina gigas</name>
    <dbReference type="NCBI Taxonomy" id="1032678"/>
    <lineage>
        <taxon>Eukaryota</taxon>
        <taxon>Fungi</taxon>
        <taxon>Dikarya</taxon>
        <taxon>Ascomycota</taxon>
        <taxon>Pezizomycotina</taxon>
        <taxon>Pezizomycetes</taxon>
        <taxon>Pezizales</taxon>
        <taxon>Discinaceae</taxon>
        <taxon>Discina</taxon>
    </lineage>
</organism>
<evidence type="ECO:0000256" key="2">
    <source>
        <dbReference type="ARBA" id="ARBA00023136"/>
    </source>
</evidence>
<dbReference type="PANTHER" id="PTHR12652">
    <property type="entry name" value="PEROXISOMAL BIOGENESIS FACTOR 11"/>
    <property type="match status" value="1"/>
</dbReference>
<keyword evidence="5" id="KW-0812">Transmembrane</keyword>
<evidence type="ECO:0000256" key="3">
    <source>
        <dbReference type="ARBA" id="ARBA00023140"/>
    </source>
</evidence>
<evidence type="ECO:0000256" key="5">
    <source>
        <dbReference type="SAM" id="Phobius"/>
    </source>
</evidence>
<feature type="transmembrane region" description="Helical" evidence="5">
    <location>
        <begin position="106"/>
        <end position="127"/>
    </location>
</feature>
<dbReference type="EMBL" id="JBBBZM010000043">
    <property type="protein sequence ID" value="KAL0636818.1"/>
    <property type="molecule type" value="Genomic_DNA"/>
</dbReference>
<keyword evidence="2 5" id="KW-0472">Membrane</keyword>
<feature type="transmembrane region" description="Helical" evidence="5">
    <location>
        <begin position="139"/>
        <end position="158"/>
    </location>
</feature>
<dbReference type="Pfam" id="PF05648">
    <property type="entry name" value="PEX11"/>
    <property type="match status" value="1"/>
</dbReference>
<evidence type="ECO:0000256" key="4">
    <source>
        <dbReference type="ARBA" id="ARBA00046271"/>
    </source>
</evidence>
<gene>
    <name evidence="6" type="primary">PEX11</name>
    <name evidence="6" type="ORF">Q9L58_004176</name>
</gene>
<sequence length="234" mass="25788">MVADSLVYHPTVAHYIRFVSTTAGRDKALRTLQYLARFLSYYLLRKGYGASVIAPFEAMKKQFASARKVMRIGKNVEHFKAASQAMDNKSLDPVLRYCAVGRQLGYFAYLTFDSLAFLDASGIYRFSAGPKLAAEASRAWFVGLLFSLVGGTYTLYTLRERERGIMKTIAEGKMEGERLVRERKATVTQLISDVCDVAIPASALGYVQLDDGIVGLAGTVSSLIGLQAAWKKVV</sequence>
<evidence type="ECO:0000313" key="7">
    <source>
        <dbReference type="Proteomes" id="UP001447188"/>
    </source>
</evidence>
<proteinExistence type="predicted"/>
<comment type="caution">
    <text evidence="6">The sequence shown here is derived from an EMBL/GenBank/DDBJ whole genome shotgun (WGS) entry which is preliminary data.</text>
</comment>
<dbReference type="Proteomes" id="UP001447188">
    <property type="component" value="Unassembled WGS sequence"/>
</dbReference>
<evidence type="ECO:0000256" key="1">
    <source>
        <dbReference type="ARBA" id="ARBA00022593"/>
    </source>
</evidence>
<keyword evidence="5" id="KW-1133">Transmembrane helix</keyword>
<protein>
    <submittedName>
        <fullName evidence="6">Peroxisomal membrane protein PMP27</fullName>
    </submittedName>
</protein>
<accession>A0ABR3GLT0</accession>
<evidence type="ECO:0000313" key="6">
    <source>
        <dbReference type="EMBL" id="KAL0636818.1"/>
    </source>
</evidence>
<dbReference type="InterPro" id="IPR008733">
    <property type="entry name" value="PEX11"/>
</dbReference>
<comment type="subcellular location">
    <subcellularLocation>
        <location evidence="4">Peroxisome membrane</location>
    </subcellularLocation>
</comment>
<keyword evidence="7" id="KW-1185">Reference proteome</keyword>
<dbReference type="PANTHER" id="PTHR12652:SF50">
    <property type="entry name" value="PEROXIN 11"/>
    <property type="match status" value="1"/>
</dbReference>
<keyword evidence="1" id="KW-0962">Peroxisome biogenesis</keyword>
<keyword evidence="3" id="KW-0576">Peroxisome</keyword>